<name>A0A7G9WDJ5_ALKCA</name>
<keyword evidence="1" id="KW-0067">ATP-binding</keyword>
<dbReference type="GO" id="GO:0005524">
    <property type="term" value="F:ATP binding"/>
    <property type="evidence" value="ECO:0007669"/>
    <property type="project" value="UniProtKB-KW"/>
</dbReference>
<organism evidence="1 2">
    <name type="scientific">Alkalicella caledoniensis</name>
    <dbReference type="NCBI Taxonomy" id="2731377"/>
    <lineage>
        <taxon>Bacteria</taxon>
        <taxon>Bacillati</taxon>
        <taxon>Bacillota</taxon>
        <taxon>Clostridia</taxon>
        <taxon>Eubacteriales</taxon>
        <taxon>Proteinivoracaceae</taxon>
        <taxon>Alkalicella</taxon>
    </lineage>
</organism>
<evidence type="ECO:0000313" key="1">
    <source>
        <dbReference type="EMBL" id="QNO16757.1"/>
    </source>
</evidence>
<dbReference type="PANTHER" id="PTHR41259">
    <property type="entry name" value="DOUBLE-STRAND BREAK REPAIR RAD50 ATPASE, PUTATIVE-RELATED"/>
    <property type="match status" value="1"/>
</dbReference>
<dbReference type="Proteomes" id="UP000516160">
    <property type="component" value="Chromosome"/>
</dbReference>
<dbReference type="Gene3D" id="3.40.50.300">
    <property type="entry name" value="P-loop containing nucleotide triphosphate hydrolases"/>
    <property type="match status" value="1"/>
</dbReference>
<protein>
    <submittedName>
        <fullName evidence="1">ATP-binding protein</fullName>
    </submittedName>
</protein>
<accession>A0A7G9WDJ5</accession>
<sequence>MRKLEKEINLCQENLSIKFAEKRAMENIKQKLVEHTRKLEAEIDIYNKVRILLNNSADHGRKQAQSQIELLVTKALQYIFDENHYFKIEFQEKSNRIEAEFYVCSMHHGVEIKTKPEDSRGGGVVDIVSLALRIALMETYRPKLQGPIILDEPAKHVSEEYIARVALFLKSVNTNFNRQIIMVTHNSHLMESADEGYRVEIKNGITWVNKSH</sequence>
<proteinExistence type="predicted"/>
<dbReference type="PANTHER" id="PTHR41259:SF1">
    <property type="entry name" value="DOUBLE-STRAND BREAK REPAIR RAD50 ATPASE, PUTATIVE-RELATED"/>
    <property type="match status" value="1"/>
</dbReference>
<keyword evidence="2" id="KW-1185">Reference proteome</keyword>
<dbReference type="SUPFAM" id="SSF52540">
    <property type="entry name" value="P-loop containing nucleoside triphosphate hydrolases"/>
    <property type="match status" value="1"/>
</dbReference>
<reference evidence="1 2" key="1">
    <citation type="submission" date="2020-07" db="EMBL/GenBank/DDBJ databases">
        <title>Alkalicella. sp. LB2 genome.</title>
        <authorList>
            <person name="Postec A."/>
            <person name="Quemeneur M."/>
        </authorList>
    </citation>
    <scope>NUCLEOTIDE SEQUENCE [LARGE SCALE GENOMIC DNA]</scope>
    <source>
        <strain evidence="1 2">LB2</strain>
    </source>
</reference>
<dbReference type="KEGG" id="acae:HYG86_17845"/>
<keyword evidence="1" id="KW-0547">Nucleotide-binding</keyword>
<dbReference type="EMBL" id="CP058559">
    <property type="protein sequence ID" value="QNO16757.1"/>
    <property type="molecule type" value="Genomic_DNA"/>
</dbReference>
<dbReference type="AlphaFoldDB" id="A0A7G9WDJ5"/>
<evidence type="ECO:0000313" key="2">
    <source>
        <dbReference type="Proteomes" id="UP000516160"/>
    </source>
</evidence>
<dbReference type="InterPro" id="IPR027417">
    <property type="entry name" value="P-loop_NTPase"/>
</dbReference>
<gene>
    <name evidence="1" type="ORF">HYG86_17845</name>
</gene>